<organism evidence="2 3">
    <name type="scientific">Marinobacter xestospongiae</name>
    <dbReference type="NCBI Taxonomy" id="994319"/>
    <lineage>
        <taxon>Bacteria</taxon>
        <taxon>Pseudomonadati</taxon>
        <taxon>Pseudomonadota</taxon>
        <taxon>Gammaproteobacteria</taxon>
        <taxon>Pseudomonadales</taxon>
        <taxon>Marinobacteraceae</taxon>
        <taxon>Marinobacter</taxon>
    </lineage>
</organism>
<dbReference type="EMBL" id="JAWIIJ010000001">
    <property type="protein sequence ID" value="MDV2077308.1"/>
    <property type="molecule type" value="Genomic_DNA"/>
</dbReference>
<dbReference type="Proteomes" id="UP001269819">
    <property type="component" value="Unassembled WGS sequence"/>
</dbReference>
<dbReference type="RefSeq" id="WP_316972294.1">
    <property type="nucleotide sequence ID" value="NZ_JAWIIJ010000001.1"/>
</dbReference>
<accession>A0ABU3VSR8</accession>
<comment type="caution">
    <text evidence="2">The sequence shown here is derived from an EMBL/GenBank/DDBJ whole genome shotgun (WGS) entry which is preliminary data.</text>
</comment>
<name>A0ABU3VSR8_9GAMM</name>
<reference evidence="2 3" key="1">
    <citation type="submission" date="2023-10" db="EMBL/GenBank/DDBJ databases">
        <title>Characteristics and mechanism of a salt-tolerant marine origin heterotrophic nitrifying- aerobic denitrifying bacteria Marinobacter xestospongiae HN1.</title>
        <authorList>
            <person name="Qi R."/>
        </authorList>
    </citation>
    <scope>NUCLEOTIDE SEQUENCE [LARGE SCALE GENOMIC DNA]</scope>
    <source>
        <strain evidence="2 3">HN1</strain>
    </source>
</reference>
<proteinExistence type="predicted"/>
<feature type="region of interest" description="Disordered" evidence="1">
    <location>
        <begin position="1"/>
        <end position="64"/>
    </location>
</feature>
<protein>
    <submittedName>
        <fullName evidence="2">UDP pyrophosphate phosphatase</fullName>
    </submittedName>
</protein>
<evidence type="ECO:0000313" key="3">
    <source>
        <dbReference type="Proteomes" id="UP001269819"/>
    </source>
</evidence>
<sequence length="119" mass="12708">MINGIGSGANYPQQPGNAQLRERSDAARTPAATPDQSSEEVRQDLAAPAVNAAQGPADDRGELGARRVEARRAAEDVQLERFRADELPLNASQALNTFADVASQREGRDVELAGIDIRV</sequence>
<gene>
    <name evidence="2" type="ORF">RYS15_01370</name>
</gene>
<evidence type="ECO:0000256" key="1">
    <source>
        <dbReference type="SAM" id="MobiDB-lite"/>
    </source>
</evidence>
<evidence type="ECO:0000313" key="2">
    <source>
        <dbReference type="EMBL" id="MDV2077308.1"/>
    </source>
</evidence>
<feature type="compositionally biased region" description="Low complexity" evidence="1">
    <location>
        <begin position="46"/>
        <end position="56"/>
    </location>
</feature>
<keyword evidence="3" id="KW-1185">Reference proteome</keyword>